<sequence>MTTDLKTSQGATVADEKSMAGVTPTTANPSNDDDIEIGSISPAKLDRAEEFLRDNDISHEQVQELVEDTAANKALIRKVDKIMLPLLMGTYVLQYIDKQALAYAAVFDLLTDTNMSGDQYSNLTTFFYLGYLVAEYPWSYLAQKGSVAMVVSGCVVCWGTVLMLAAACTSYSGLAACRFFLGVFEAPITPCFMMIVGMWYMREQQPFRAGLFYCCNGVGSMIGGVVTYGIGRGLQNKDFPVWKVIFMLCGGCTILWGITLYFLMPADIMSTKRLNNTEKATLIGRGWSNQTGILNRQIKWYQIREALMDPQVWILFLYTFLNELINGGFANFGKLILKGVVKGSLQTTALAIPQGAFQVFFILSGTFMASRLKNFRTVIMAIYIVPTIIGISLMWQLPRTNKYGNLFGYYITGSFVSALVVALQMPASNLGGYTKRVTGTAFVFLAYCLGNIIGPHAFLAKESPRYPTGCKLIIGCAVGQIFLACCLRLLLTRRNKARDAAAVVSGVAEEKKKFGGHEAMQDLTDFENPDFRYVL</sequence>
<keyword evidence="2" id="KW-0813">Transport</keyword>
<organism evidence="8 9">
    <name type="scientific">Phlyctema vagabunda</name>
    <dbReference type="NCBI Taxonomy" id="108571"/>
    <lineage>
        <taxon>Eukaryota</taxon>
        <taxon>Fungi</taxon>
        <taxon>Dikarya</taxon>
        <taxon>Ascomycota</taxon>
        <taxon>Pezizomycotina</taxon>
        <taxon>Leotiomycetes</taxon>
        <taxon>Helotiales</taxon>
        <taxon>Dermateaceae</taxon>
        <taxon>Phlyctema</taxon>
    </lineage>
</organism>
<dbReference type="InterPro" id="IPR036259">
    <property type="entry name" value="MFS_trans_sf"/>
</dbReference>
<evidence type="ECO:0000256" key="4">
    <source>
        <dbReference type="ARBA" id="ARBA00022989"/>
    </source>
</evidence>
<evidence type="ECO:0000256" key="6">
    <source>
        <dbReference type="SAM" id="MobiDB-lite"/>
    </source>
</evidence>
<keyword evidence="3 7" id="KW-0812">Transmembrane</keyword>
<evidence type="ECO:0000313" key="9">
    <source>
        <dbReference type="Proteomes" id="UP001629113"/>
    </source>
</evidence>
<evidence type="ECO:0000256" key="1">
    <source>
        <dbReference type="ARBA" id="ARBA00004141"/>
    </source>
</evidence>
<dbReference type="Gene3D" id="1.20.1250.20">
    <property type="entry name" value="MFS general substrate transporter like domains"/>
    <property type="match status" value="2"/>
</dbReference>
<proteinExistence type="predicted"/>
<feature type="transmembrane region" description="Helical" evidence="7">
    <location>
        <begin position="147"/>
        <end position="167"/>
    </location>
</feature>
<feature type="transmembrane region" description="Helical" evidence="7">
    <location>
        <begin position="242"/>
        <end position="263"/>
    </location>
</feature>
<feature type="compositionally biased region" description="Polar residues" evidence="6">
    <location>
        <begin position="1"/>
        <end position="11"/>
    </location>
</feature>
<dbReference type="Pfam" id="PF07690">
    <property type="entry name" value="MFS_1"/>
    <property type="match status" value="1"/>
</dbReference>
<keyword evidence="9" id="KW-1185">Reference proteome</keyword>
<evidence type="ECO:0000256" key="5">
    <source>
        <dbReference type="ARBA" id="ARBA00023136"/>
    </source>
</evidence>
<evidence type="ECO:0000256" key="3">
    <source>
        <dbReference type="ARBA" id="ARBA00022692"/>
    </source>
</evidence>
<keyword evidence="5 7" id="KW-0472">Membrane</keyword>
<evidence type="ECO:0000256" key="7">
    <source>
        <dbReference type="SAM" id="Phobius"/>
    </source>
</evidence>
<feature type="region of interest" description="Disordered" evidence="6">
    <location>
        <begin position="1"/>
        <end position="36"/>
    </location>
</feature>
<feature type="transmembrane region" description="Helical" evidence="7">
    <location>
        <begin position="437"/>
        <end position="460"/>
    </location>
</feature>
<feature type="transmembrane region" description="Helical" evidence="7">
    <location>
        <begin position="472"/>
        <end position="491"/>
    </location>
</feature>
<feature type="transmembrane region" description="Helical" evidence="7">
    <location>
        <begin position="350"/>
        <end position="370"/>
    </location>
</feature>
<keyword evidence="4 7" id="KW-1133">Transmembrane helix</keyword>
<name>A0ABR4P4E5_9HELO</name>
<comment type="subcellular location">
    <subcellularLocation>
        <location evidence="1">Membrane</location>
        <topology evidence="1">Multi-pass membrane protein</topology>
    </subcellularLocation>
</comment>
<dbReference type="PANTHER" id="PTHR43791">
    <property type="entry name" value="PERMEASE-RELATED"/>
    <property type="match status" value="1"/>
</dbReference>
<feature type="transmembrane region" description="Helical" evidence="7">
    <location>
        <begin position="179"/>
        <end position="199"/>
    </location>
</feature>
<dbReference type="EMBL" id="JBFCZG010000009">
    <property type="protein sequence ID" value="KAL3418122.1"/>
    <property type="molecule type" value="Genomic_DNA"/>
</dbReference>
<dbReference type="InterPro" id="IPR011701">
    <property type="entry name" value="MFS"/>
</dbReference>
<gene>
    <name evidence="8" type="ORF">PVAG01_09837</name>
</gene>
<dbReference type="PANTHER" id="PTHR43791:SF81">
    <property type="entry name" value="TRANSPORTER, PUTATIVE (AFU_ORTHOLOGUE AFUA_7G01190)-RELATED"/>
    <property type="match status" value="1"/>
</dbReference>
<evidence type="ECO:0000256" key="2">
    <source>
        <dbReference type="ARBA" id="ARBA00022448"/>
    </source>
</evidence>
<dbReference type="SUPFAM" id="SSF103473">
    <property type="entry name" value="MFS general substrate transporter"/>
    <property type="match status" value="1"/>
</dbReference>
<feature type="transmembrane region" description="Helical" evidence="7">
    <location>
        <begin position="377"/>
        <end position="395"/>
    </location>
</feature>
<evidence type="ECO:0000313" key="8">
    <source>
        <dbReference type="EMBL" id="KAL3418122.1"/>
    </source>
</evidence>
<accession>A0ABR4P4E5</accession>
<reference evidence="8 9" key="1">
    <citation type="submission" date="2024-06" db="EMBL/GenBank/DDBJ databases">
        <title>Complete genome of Phlyctema vagabunda strain 19-DSS-EL-015.</title>
        <authorList>
            <person name="Fiorenzani C."/>
        </authorList>
    </citation>
    <scope>NUCLEOTIDE SEQUENCE [LARGE SCALE GENOMIC DNA]</scope>
    <source>
        <strain evidence="8 9">19-DSS-EL-015</strain>
    </source>
</reference>
<protein>
    <submittedName>
        <fullName evidence="8">MFS transporter</fullName>
    </submittedName>
</protein>
<comment type="caution">
    <text evidence="8">The sequence shown here is derived from an EMBL/GenBank/DDBJ whole genome shotgun (WGS) entry which is preliminary data.</text>
</comment>
<feature type="transmembrane region" description="Helical" evidence="7">
    <location>
        <begin position="407"/>
        <end position="425"/>
    </location>
</feature>
<dbReference type="Proteomes" id="UP001629113">
    <property type="component" value="Unassembled WGS sequence"/>
</dbReference>
<feature type="transmembrane region" description="Helical" evidence="7">
    <location>
        <begin position="312"/>
        <end position="330"/>
    </location>
</feature>
<feature type="transmembrane region" description="Helical" evidence="7">
    <location>
        <begin position="211"/>
        <end position="230"/>
    </location>
</feature>